<keyword evidence="5 18" id="KW-0812">Transmembrane</keyword>
<evidence type="ECO:0000256" key="19">
    <source>
        <dbReference type="SAM" id="SignalP"/>
    </source>
</evidence>
<keyword evidence="8" id="KW-0677">Repeat</keyword>
<evidence type="ECO:0000256" key="5">
    <source>
        <dbReference type="ARBA" id="ARBA00022692"/>
    </source>
</evidence>
<keyword evidence="22" id="KW-1185">Reference proteome</keyword>
<dbReference type="Gene3D" id="2.60.40.60">
    <property type="entry name" value="Cadherins"/>
    <property type="match status" value="5"/>
</dbReference>
<dbReference type="PANTHER" id="PTHR24027:SF78">
    <property type="entry name" value="CADHERIN-LIKE PROTEIN 26"/>
    <property type="match status" value="1"/>
</dbReference>
<evidence type="ECO:0000256" key="3">
    <source>
        <dbReference type="ARBA" id="ARBA00022475"/>
    </source>
</evidence>
<evidence type="ECO:0000256" key="8">
    <source>
        <dbReference type="ARBA" id="ARBA00022737"/>
    </source>
</evidence>
<keyword evidence="6" id="KW-0479">Metal-binding</keyword>
<keyword evidence="13" id="KW-0325">Glycoprotein</keyword>
<feature type="domain" description="Cadherin" evidence="20">
    <location>
        <begin position="242"/>
        <end position="354"/>
    </location>
</feature>
<dbReference type="Ensembl" id="ENSSRHT00000066488.1">
    <property type="protein sequence ID" value="ENSSRHP00000064701.1"/>
    <property type="gene ID" value="ENSSRHG00000032232.1"/>
</dbReference>
<protein>
    <recommendedName>
        <fullName evidence="16">Cadherin-like protein 26</fullName>
    </recommendedName>
</protein>
<evidence type="ECO:0000256" key="1">
    <source>
        <dbReference type="ARBA" id="ARBA00004251"/>
    </source>
</evidence>
<evidence type="ECO:0000256" key="12">
    <source>
        <dbReference type="ARBA" id="ARBA00023136"/>
    </source>
</evidence>
<evidence type="ECO:0000256" key="7">
    <source>
        <dbReference type="ARBA" id="ARBA00022729"/>
    </source>
</evidence>
<keyword evidence="11 18" id="KW-1133">Transmembrane helix</keyword>
<evidence type="ECO:0000256" key="11">
    <source>
        <dbReference type="ARBA" id="ARBA00022989"/>
    </source>
</evidence>
<dbReference type="InterPro" id="IPR039808">
    <property type="entry name" value="Cadherin"/>
</dbReference>
<dbReference type="GO" id="GO:0005737">
    <property type="term" value="C:cytoplasm"/>
    <property type="evidence" value="ECO:0007669"/>
    <property type="project" value="UniProtKB-SubCell"/>
</dbReference>
<evidence type="ECO:0000259" key="20">
    <source>
        <dbReference type="PROSITE" id="PS50268"/>
    </source>
</evidence>
<dbReference type="CDD" id="cd11304">
    <property type="entry name" value="Cadherin_repeat"/>
    <property type="match status" value="4"/>
</dbReference>
<dbReference type="GO" id="GO:0005912">
    <property type="term" value="C:adherens junction"/>
    <property type="evidence" value="ECO:0007669"/>
    <property type="project" value="TreeGrafter"/>
</dbReference>
<keyword evidence="3" id="KW-1003">Cell membrane</keyword>
<organism evidence="21 22">
    <name type="scientific">Sinocyclocheilus rhinocerous</name>
    <dbReference type="NCBI Taxonomy" id="307959"/>
    <lineage>
        <taxon>Eukaryota</taxon>
        <taxon>Metazoa</taxon>
        <taxon>Chordata</taxon>
        <taxon>Craniata</taxon>
        <taxon>Vertebrata</taxon>
        <taxon>Euteleostomi</taxon>
        <taxon>Actinopterygii</taxon>
        <taxon>Neopterygii</taxon>
        <taxon>Teleostei</taxon>
        <taxon>Ostariophysi</taxon>
        <taxon>Cypriniformes</taxon>
        <taxon>Cyprinidae</taxon>
        <taxon>Cyprininae</taxon>
        <taxon>Sinocyclocheilus</taxon>
    </lineage>
</organism>
<keyword evidence="9 17" id="KW-0106">Calcium</keyword>
<evidence type="ECO:0000256" key="13">
    <source>
        <dbReference type="ARBA" id="ARBA00023180"/>
    </source>
</evidence>
<dbReference type="FunFam" id="2.60.40.60:FF:000158">
    <property type="entry name" value="Dachsous cadherin-related 1"/>
    <property type="match status" value="1"/>
</dbReference>
<dbReference type="GO" id="GO:0000902">
    <property type="term" value="P:cell morphogenesis"/>
    <property type="evidence" value="ECO:0007669"/>
    <property type="project" value="TreeGrafter"/>
</dbReference>
<evidence type="ECO:0000256" key="14">
    <source>
        <dbReference type="ARBA" id="ARBA00059993"/>
    </source>
</evidence>
<dbReference type="SUPFAM" id="SSF49313">
    <property type="entry name" value="Cadherin-like"/>
    <property type="match status" value="5"/>
</dbReference>
<dbReference type="Proteomes" id="UP000472270">
    <property type="component" value="Unassembled WGS sequence"/>
</dbReference>
<keyword evidence="10" id="KW-0130">Cell adhesion</keyword>
<evidence type="ECO:0000256" key="9">
    <source>
        <dbReference type="ARBA" id="ARBA00022837"/>
    </source>
</evidence>
<evidence type="ECO:0000256" key="2">
    <source>
        <dbReference type="ARBA" id="ARBA00004496"/>
    </source>
</evidence>
<feature type="domain" description="Cadherin" evidence="20">
    <location>
        <begin position="132"/>
        <end position="244"/>
    </location>
</feature>
<dbReference type="GO" id="GO:0045296">
    <property type="term" value="F:cadherin binding"/>
    <property type="evidence" value="ECO:0007669"/>
    <property type="project" value="TreeGrafter"/>
</dbReference>
<dbReference type="PANTHER" id="PTHR24027">
    <property type="entry name" value="CADHERIN-23"/>
    <property type="match status" value="1"/>
</dbReference>
<name>A0A673KG07_9TELE</name>
<evidence type="ECO:0000256" key="17">
    <source>
        <dbReference type="PROSITE-ProRule" id="PRU00043"/>
    </source>
</evidence>
<dbReference type="FunFam" id="2.60.40.60:FF:000019">
    <property type="entry name" value="Cadherin 2"/>
    <property type="match status" value="1"/>
</dbReference>
<dbReference type="GO" id="GO:0005509">
    <property type="term" value="F:calcium ion binding"/>
    <property type="evidence" value="ECO:0007669"/>
    <property type="project" value="UniProtKB-UniRule"/>
</dbReference>
<dbReference type="InterPro" id="IPR020894">
    <property type="entry name" value="Cadherin_CS"/>
</dbReference>
<dbReference type="FunFam" id="2.60.40.60:FF:000031">
    <property type="entry name" value="Cadherin 3"/>
    <property type="match status" value="1"/>
</dbReference>
<dbReference type="SMART" id="SM00112">
    <property type="entry name" value="CA"/>
    <property type="match status" value="4"/>
</dbReference>
<dbReference type="PROSITE" id="PS50268">
    <property type="entry name" value="CADHERIN_2"/>
    <property type="match status" value="4"/>
</dbReference>
<dbReference type="GO" id="GO:0016477">
    <property type="term" value="P:cell migration"/>
    <property type="evidence" value="ECO:0007669"/>
    <property type="project" value="TreeGrafter"/>
</dbReference>
<evidence type="ECO:0000313" key="21">
    <source>
        <dbReference type="Ensembl" id="ENSSRHP00000064701.1"/>
    </source>
</evidence>
<keyword evidence="4" id="KW-0963">Cytoplasm</keyword>
<dbReference type="FunFam" id="2.60.40.60:FF:000011">
    <property type="entry name" value="Cadherin 1"/>
    <property type="match status" value="1"/>
</dbReference>
<evidence type="ECO:0000256" key="6">
    <source>
        <dbReference type="ARBA" id="ARBA00022723"/>
    </source>
</evidence>
<comment type="subunit">
    <text evidence="15">Homodimer. Component of a cadherin:catenin adhesion complex composed of at least of CDH26, beta-catenin/CTNNB1, alpha-catenin/CTNNA1 and p120 catenin/CTNND1.</text>
</comment>
<dbReference type="GO" id="GO:0016339">
    <property type="term" value="P:calcium-dependent cell-cell adhesion via plasma membrane cell adhesion molecules"/>
    <property type="evidence" value="ECO:0007669"/>
    <property type="project" value="TreeGrafter"/>
</dbReference>
<comment type="function">
    <text evidence="14">Cadherins are calcium-dependent cell adhesion proteins. They preferentially interact with themselves in a homophilic manner in connecting cells; cadherins may thus contribute to the sorting of heterogeneous cell types. Ligand for integrins alpha-E/beta-7, ITGAE:ITGAB7, alpha-4/beta-7, ITGA4:ITGAB7 and alpha-4/beta-1, ITGA4:ITGAB1 through which modulates CD4(+) T cells activation.</text>
</comment>
<dbReference type="AlphaFoldDB" id="A0A673KG07"/>
<reference evidence="21" key="1">
    <citation type="submission" date="2025-08" db="UniProtKB">
        <authorList>
            <consortium name="Ensembl"/>
        </authorList>
    </citation>
    <scope>IDENTIFICATION</scope>
</reference>
<evidence type="ECO:0000313" key="22">
    <source>
        <dbReference type="Proteomes" id="UP000472270"/>
    </source>
</evidence>
<dbReference type="GO" id="GO:0008013">
    <property type="term" value="F:beta-catenin binding"/>
    <property type="evidence" value="ECO:0007669"/>
    <property type="project" value="TreeGrafter"/>
</dbReference>
<dbReference type="GO" id="GO:0044331">
    <property type="term" value="P:cell-cell adhesion mediated by cadherin"/>
    <property type="evidence" value="ECO:0007669"/>
    <property type="project" value="TreeGrafter"/>
</dbReference>
<feature type="domain" description="Cadherin" evidence="20">
    <location>
        <begin position="35"/>
        <end position="131"/>
    </location>
</feature>
<evidence type="ECO:0000256" key="18">
    <source>
        <dbReference type="SAM" id="Phobius"/>
    </source>
</evidence>
<sequence>PAKKIPLLVLLITHYLSLSVSKDAVLIRSKRRWVLSTIDLEENMPGPYPAIEDNSVKFRIKGDGVTQGPIGLFTIEENSGIVYVHRPIDRETNPIFHVDFDVLDRLTGATLDKTLSFNVEIKDKNDNSPQFTPSTINAPVPENTPEGVLQATLQAHDIDLKDTPNSQFTMKVVSQDPASPQFTLKDLPSTTTVKQLAFTGCFDYDKAKQYKVLVEARDQGTPTMSSTATVILDITDSNTHPPEFSSENVNVCILRIGITDKDTPNTPGSRAVFSILKGNEEENYKIETDTKTNEGVLSVIKVNKTEITDLEIAVENEEKLFRCVDGKVVTGPTPKPNTAKVSVKVIDVNDAPVFKKQIEKVYRNENGPLGDVLFVPEIKDEDSDVNKLRYELVQDPAKWVSVDSKTGKITTVQKMDRESSFIKNGTYTVVVHAIDDGQPPATGTCTVMVYLGDQNDNAPYLVSKNAVMCGNKVNRVDVKPTDVDGPPFAGPFTFSLGGEEELKSLWKLDPTTGQVHLLHLHLTSLPYGNYSVPLKIQDQQGLQAEDVLQVVVCECTGINTCRGRLPFSSRLGPAAIGLLFAGLLLLALLLLFCFLFECQSKNFQHIPLNLQDEGNQTLVKYNEEGGGSNYKVCETVSLLESLEL</sequence>
<dbReference type="InterPro" id="IPR015919">
    <property type="entry name" value="Cadherin-like_sf"/>
</dbReference>
<dbReference type="GO" id="GO:0007156">
    <property type="term" value="P:homophilic cell adhesion via plasma membrane adhesion molecules"/>
    <property type="evidence" value="ECO:0007669"/>
    <property type="project" value="InterPro"/>
</dbReference>
<keyword evidence="7 19" id="KW-0732">Signal</keyword>
<dbReference type="GO" id="GO:0060027">
    <property type="term" value="P:convergent extension involved in gastrulation"/>
    <property type="evidence" value="ECO:0007669"/>
    <property type="project" value="UniProtKB-ARBA"/>
</dbReference>
<proteinExistence type="predicted"/>
<dbReference type="PRINTS" id="PR00205">
    <property type="entry name" value="CADHERIN"/>
</dbReference>
<evidence type="ECO:0000256" key="4">
    <source>
        <dbReference type="ARBA" id="ARBA00022490"/>
    </source>
</evidence>
<keyword evidence="12 18" id="KW-0472">Membrane</keyword>
<dbReference type="InterPro" id="IPR002126">
    <property type="entry name" value="Cadherin-like_dom"/>
</dbReference>
<reference evidence="21" key="2">
    <citation type="submission" date="2025-09" db="UniProtKB">
        <authorList>
            <consortium name="Ensembl"/>
        </authorList>
    </citation>
    <scope>IDENTIFICATION</scope>
</reference>
<comment type="subcellular location">
    <subcellularLocation>
        <location evidence="1">Cell membrane</location>
        <topology evidence="1">Single-pass type I membrane protein</topology>
    </subcellularLocation>
    <subcellularLocation>
        <location evidence="2">Cytoplasm</location>
    </subcellularLocation>
</comment>
<dbReference type="Pfam" id="PF00028">
    <property type="entry name" value="Cadherin"/>
    <property type="match status" value="2"/>
</dbReference>
<feature type="domain" description="Cadherin" evidence="20">
    <location>
        <begin position="365"/>
        <end position="461"/>
    </location>
</feature>
<feature type="signal peptide" evidence="19">
    <location>
        <begin position="1"/>
        <end position="21"/>
    </location>
</feature>
<evidence type="ECO:0000256" key="15">
    <source>
        <dbReference type="ARBA" id="ARBA00062925"/>
    </source>
</evidence>
<dbReference type="GO" id="GO:0016342">
    <property type="term" value="C:catenin complex"/>
    <property type="evidence" value="ECO:0007669"/>
    <property type="project" value="TreeGrafter"/>
</dbReference>
<dbReference type="GO" id="GO:0034332">
    <property type="term" value="P:adherens junction organization"/>
    <property type="evidence" value="ECO:0007669"/>
    <property type="project" value="TreeGrafter"/>
</dbReference>
<dbReference type="GO" id="GO:0007043">
    <property type="term" value="P:cell-cell junction assembly"/>
    <property type="evidence" value="ECO:0007669"/>
    <property type="project" value="TreeGrafter"/>
</dbReference>
<dbReference type="GO" id="GO:0055113">
    <property type="term" value="P:epiboly involved in gastrulation with mouth forming second"/>
    <property type="evidence" value="ECO:0007669"/>
    <property type="project" value="UniProtKB-ARBA"/>
</dbReference>
<evidence type="ECO:0000256" key="16">
    <source>
        <dbReference type="ARBA" id="ARBA00069031"/>
    </source>
</evidence>
<evidence type="ECO:0000256" key="10">
    <source>
        <dbReference type="ARBA" id="ARBA00022889"/>
    </source>
</evidence>
<dbReference type="PROSITE" id="PS00232">
    <property type="entry name" value="CADHERIN_1"/>
    <property type="match status" value="2"/>
</dbReference>
<accession>A0A673KG07</accession>
<dbReference type="FunFam" id="2.60.40.60:FF:000095">
    <property type="entry name" value="Cadherin 13"/>
    <property type="match status" value="1"/>
</dbReference>
<feature type="transmembrane region" description="Helical" evidence="18">
    <location>
        <begin position="574"/>
        <end position="596"/>
    </location>
</feature>
<feature type="chain" id="PRO_5025449137" description="Cadherin-like protein 26" evidence="19">
    <location>
        <begin position="22"/>
        <end position="644"/>
    </location>
</feature>